<feature type="region of interest" description="Disordered" evidence="1">
    <location>
        <begin position="44"/>
        <end position="75"/>
    </location>
</feature>
<protein>
    <submittedName>
        <fullName evidence="2">S-adenosyl-L-methionine-dependent methyltransferase</fullName>
    </submittedName>
</protein>
<evidence type="ECO:0000313" key="2">
    <source>
        <dbReference type="EMBL" id="KAK8077119.1"/>
    </source>
</evidence>
<accession>A0ABR1W4N9</accession>
<dbReference type="GO" id="GO:0008168">
    <property type="term" value="F:methyltransferase activity"/>
    <property type="evidence" value="ECO:0007669"/>
    <property type="project" value="UniProtKB-KW"/>
</dbReference>
<dbReference type="Proteomes" id="UP001446871">
    <property type="component" value="Unassembled WGS sequence"/>
</dbReference>
<proteinExistence type="predicted"/>
<sequence length="87" mass="8713">MHEAPVSVTAAELHRYANMLWSFIGGTTTTHDNDGRRARVVGRGELGSGGRGHQAGVAGDGGVSGGSRGGGEANVCGTCCGGEEVKD</sequence>
<comment type="caution">
    <text evidence="2">The sequence shown here is derived from an EMBL/GenBank/DDBJ whole genome shotgun (WGS) entry which is preliminary data.</text>
</comment>
<organism evidence="2 3">
    <name type="scientific">Apiospora saccharicola</name>
    <dbReference type="NCBI Taxonomy" id="335842"/>
    <lineage>
        <taxon>Eukaryota</taxon>
        <taxon>Fungi</taxon>
        <taxon>Dikarya</taxon>
        <taxon>Ascomycota</taxon>
        <taxon>Pezizomycotina</taxon>
        <taxon>Sordariomycetes</taxon>
        <taxon>Xylariomycetidae</taxon>
        <taxon>Amphisphaeriales</taxon>
        <taxon>Apiosporaceae</taxon>
        <taxon>Apiospora</taxon>
    </lineage>
</organism>
<keyword evidence="2" id="KW-0808">Transferase</keyword>
<gene>
    <name evidence="2" type="ORF">PG996_003289</name>
</gene>
<name>A0ABR1W4N9_9PEZI</name>
<reference evidence="2 3" key="1">
    <citation type="submission" date="2023-01" db="EMBL/GenBank/DDBJ databases">
        <title>Analysis of 21 Apiospora genomes using comparative genomics revels a genus with tremendous synthesis potential of carbohydrate active enzymes and secondary metabolites.</title>
        <authorList>
            <person name="Sorensen T."/>
        </authorList>
    </citation>
    <scope>NUCLEOTIDE SEQUENCE [LARGE SCALE GENOMIC DNA]</scope>
    <source>
        <strain evidence="2 3">CBS 83171</strain>
    </source>
</reference>
<keyword evidence="2" id="KW-0489">Methyltransferase</keyword>
<keyword evidence="3" id="KW-1185">Reference proteome</keyword>
<feature type="compositionally biased region" description="Gly residues" evidence="1">
    <location>
        <begin position="44"/>
        <end position="72"/>
    </location>
</feature>
<evidence type="ECO:0000313" key="3">
    <source>
        <dbReference type="Proteomes" id="UP001446871"/>
    </source>
</evidence>
<evidence type="ECO:0000256" key="1">
    <source>
        <dbReference type="SAM" id="MobiDB-lite"/>
    </source>
</evidence>
<dbReference type="GO" id="GO:0032259">
    <property type="term" value="P:methylation"/>
    <property type="evidence" value="ECO:0007669"/>
    <property type="project" value="UniProtKB-KW"/>
</dbReference>
<dbReference type="EMBL" id="JAQQWM010000002">
    <property type="protein sequence ID" value="KAK8077119.1"/>
    <property type="molecule type" value="Genomic_DNA"/>
</dbReference>